<sequence length="125" mass="14435">MDVIRVELEENYIADVESREECIAFSVYIKSGDFSGRGTFVYTVNQFRQLISQLKLIYITLDGEVRIAYDDSDDYVHIICKSYGHIKVDAQLGGSWRDNWVKFVLNTDQTVLNDVIQQCNSILKK</sequence>
<reference evidence="1 2" key="1">
    <citation type="submission" date="2017-06" db="EMBL/GenBank/DDBJ databases">
        <authorList>
            <consortium name="Pathogen Informatics"/>
        </authorList>
    </citation>
    <scope>NUCLEOTIDE SEQUENCE [LARGE SCALE GENOMIC DNA]</scope>
    <source>
        <strain evidence="1 2">NCTC12018</strain>
    </source>
</reference>
<organism evidence="1 2">
    <name type="scientific">Veillonella rodentium</name>
    <dbReference type="NCBI Taxonomy" id="248315"/>
    <lineage>
        <taxon>Bacteria</taxon>
        <taxon>Bacillati</taxon>
        <taxon>Bacillota</taxon>
        <taxon>Negativicutes</taxon>
        <taxon>Veillonellales</taxon>
        <taxon>Veillonellaceae</taxon>
        <taxon>Veillonella</taxon>
    </lineage>
</organism>
<evidence type="ECO:0000313" key="1">
    <source>
        <dbReference type="EMBL" id="SNV72536.1"/>
    </source>
</evidence>
<dbReference type="Pfam" id="PF24716">
    <property type="entry name" value="WapI"/>
    <property type="match status" value="1"/>
</dbReference>
<dbReference type="RefSeq" id="WP_095066395.1">
    <property type="nucleotide sequence ID" value="NZ_LT906470.1"/>
</dbReference>
<dbReference type="InterPro" id="IPR056510">
    <property type="entry name" value="WapI"/>
</dbReference>
<protein>
    <submittedName>
        <fullName evidence="1">Uncharacterized protein</fullName>
    </submittedName>
</protein>
<accession>A0A239ZPM2</accession>
<evidence type="ECO:0000313" key="2">
    <source>
        <dbReference type="Proteomes" id="UP000214973"/>
    </source>
</evidence>
<proteinExistence type="predicted"/>
<dbReference type="Proteomes" id="UP000214973">
    <property type="component" value="Chromosome 1"/>
</dbReference>
<dbReference type="AlphaFoldDB" id="A0A239ZPM2"/>
<gene>
    <name evidence="1" type="ORF">SAMEA44547418_01531</name>
</gene>
<name>A0A239ZPM2_9FIRM</name>
<dbReference type="EMBL" id="LT906470">
    <property type="protein sequence ID" value="SNV72536.1"/>
    <property type="molecule type" value="Genomic_DNA"/>
</dbReference>
<dbReference type="KEGG" id="vrm:44547418_01531"/>
<keyword evidence="2" id="KW-1185">Reference proteome</keyword>